<evidence type="ECO:0000313" key="2">
    <source>
        <dbReference type="EMBL" id="KIZ03632.1"/>
    </source>
</evidence>
<sequence>MVPLRKPGGLTPLDRLLHLAAFSAQRLSSWGLGAKLLALAALASANVAVGAAAYVWATGDD</sequence>
<evidence type="ECO:0000256" key="1">
    <source>
        <dbReference type="SAM" id="Phobius"/>
    </source>
</evidence>
<dbReference type="EMBL" id="KK100815">
    <property type="protein sequence ID" value="KIZ03632.1"/>
    <property type="molecule type" value="Genomic_DNA"/>
</dbReference>
<dbReference type="GeneID" id="25737210"/>
<dbReference type="KEGG" id="mng:MNEG_4332"/>
<dbReference type="Proteomes" id="UP000054498">
    <property type="component" value="Unassembled WGS sequence"/>
</dbReference>
<organism evidence="2 3">
    <name type="scientific">Monoraphidium neglectum</name>
    <dbReference type="NCBI Taxonomy" id="145388"/>
    <lineage>
        <taxon>Eukaryota</taxon>
        <taxon>Viridiplantae</taxon>
        <taxon>Chlorophyta</taxon>
        <taxon>core chlorophytes</taxon>
        <taxon>Chlorophyceae</taxon>
        <taxon>CS clade</taxon>
        <taxon>Sphaeropleales</taxon>
        <taxon>Selenastraceae</taxon>
        <taxon>Monoraphidium</taxon>
    </lineage>
</organism>
<protein>
    <submittedName>
        <fullName evidence="2">Uncharacterized protein</fullName>
    </submittedName>
</protein>
<evidence type="ECO:0000313" key="3">
    <source>
        <dbReference type="Proteomes" id="UP000054498"/>
    </source>
</evidence>
<gene>
    <name evidence="2" type="ORF">MNEG_4332</name>
</gene>
<keyword evidence="1" id="KW-1133">Transmembrane helix</keyword>
<dbReference type="RefSeq" id="XP_013902651.1">
    <property type="nucleotide sequence ID" value="XM_014047197.1"/>
</dbReference>
<keyword evidence="3" id="KW-1185">Reference proteome</keyword>
<feature type="transmembrane region" description="Helical" evidence="1">
    <location>
        <begin position="36"/>
        <end position="57"/>
    </location>
</feature>
<keyword evidence="1" id="KW-0812">Transmembrane</keyword>
<reference evidence="2 3" key="1">
    <citation type="journal article" date="2013" name="BMC Genomics">
        <title>Reconstruction of the lipid metabolism for the microalga Monoraphidium neglectum from its genome sequence reveals characteristics suitable for biofuel production.</title>
        <authorList>
            <person name="Bogen C."/>
            <person name="Al-Dilaimi A."/>
            <person name="Albersmeier A."/>
            <person name="Wichmann J."/>
            <person name="Grundmann M."/>
            <person name="Rupp O."/>
            <person name="Lauersen K.J."/>
            <person name="Blifernez-Klassen O."/>
            <person name="Kalinowski J."/>
            <person name="Goesmann A."/>
            <person name="Mussgnug J.H."/>
            <person name="Kruse O."/>
        </authorList>
    </citation>
    <scope>NUCLEOTIDE SEQUENCE [LARGE SCALE GENOMIC DNA]</scope>
    <source>
        <strain evidence="2 3">SAG 48.87</strain>
    </source>
</reference>
<feature type="non-terminal residue" evidence="2">
    <location>
        <position position="61"/>
    </location>
</feature>
<keyword evidence="1" id="KW-0472">Membrane</keyword>
<dbReference type="AlphaFoldDB" id="A0A0D2MT69"/>
<accession>A0A0D2MT69</accession>
<name>A0A0D2MT69_9CHLO</name>
<proteinExistence type="predicted"/>